<evidence type="ECO:0000313" key="4">
    <source>
        <dbReference type="EMBL" id="RCJ32888.1"/>
    </source>
</evidence>
<keyword evidence="5" id="KW-1185">Reference proteome</keyword>
<dbReference type="CDD" id="cd03801">
    <property type="entry name" value="GT4_PimA-like"/>
    <property type="match status" value="1"/>
</dbReference>
<protein>
    <submittedName>
        <fullName evidence="4">Glycosyl transferase family 1</fullName>
    </submittedName>
</protein>
<dbReference type="AlphaFoldDB" id="A0A367R8R3"/>
<name>A0A367R8R3_9NOSO</name>
<evidence type="ECO:0000259" key="3">
    <source>
        <dbReference type="Pfam" id="PF13477"/>
    </source>
</evidence>
<comment type="caution">
    <text evidence="4">The sequence shown here is derived from an EMBL/GenBank/DDBJ whole genome shotgun (WGS) entry which is preliminary data.</text>
</comment>
<reference evidence="4" key="1">
    <citation type="submission" date="2016-04" db="EMBL/GenBank/DDBJ databases">
        <authorList>
            <person name="Tabuchi Yagui T.R."/>
        </authorList>
    </citation>
    <scope>NUCLEOTIDE SEQUENCE [LARGE SCALE GENOMIC DNA]</scope>
    <source>
        <strain evidence="4">NIES-26</strain>
    </source>
</reference>
<dbReference type="InterPro" id="IPR028098">
    <property type="entry name" value="Glyco_trans_4-like_N"/>
</dbReference>
<feature type="domain" description="Glycosyltransferase subfamily 4-like N-terminal" evidence="3">
    <location>
        <begin position="3"/>
        <end position="141"/>
    </location>
</feature>
<dbReference type="PANTHER" id="PTHR12526:SF510">
    <property type="entry name" value="D-INOSITOL 3-PHOSPHATE GLYCOSYLTRANSFERASE"/>
    <property type="match status" value="1"/>
</dbReference>
<accession>A0A367R8R3</accession>
<dbReference type="PANTHER" id="PTHR12526">
    <property type="entry name" value="GLYCOSYLTRANSFERASE"/>
    <property type="match status" value="1"/>
</dbReference>
<dbReference type="Pfam" id="PF13692">
    <property type="entry name" value="Glyco_trans_1_4"/>
    <property type="match status" value="1"/>
</dbReference>
<keyword evidence="2 4" id="KW-0808">Transferase</keyword>
<keyword evidence="1" id="KW-0328">Glycosyltransferase</keyword>
<evidence type="ECO:0000256" key="1">
    <source>
        <dbReference type="ARBA" id="ARBA00022676"/>
    </source>
</evidence>
<dbReference type="Pfam" id="PF13477">
    <property type="entry name" value="Glyco_trans_4_2"/>
    <property type="match status" value="1"/>
</dbReference>
<dbReference type="Proteomes" id="UP000252107">
    <property type="component" value="Unassembled WGS sequence"/>
</dbReference>
<evidence type="ECO:0000313" key="5">
    <source>
        <dbReference type="Proteomes" id="UP000252107"/>
    </source>
</evidence>
<evidence type="ECO:0000256" key="2">
    <source>
        <dbReference type="ARBA" id="ARBA00022679"/>
    </source>
</evidence>
<proteinExistence type="predicted"/>
<dbReference type="GO" id="GO:0016757">
    <property type="term" value="F:glycosyltransferase activity"/>
    <property type="evidence" value="ECO:0007669"/>
    <property type="project" value="UniProtKB-KW"/>
</dbReference>
<dbReference type="SUPFAM" id="SSF53756">
    <property type="entry name" value="UDP-Glycosyltransferase/glycogen phosphorylase"/>
    <property type="match status" value="1"/>
</dbReference>
<organism evidence="4 5">
    <name type="scientific">Nostoc minutum NIES-26</name>
    <dbReference type="NCBI Taxonomy" id="1844469"/>
    <lineage>
        <taxon>Bacteria</taxon>
        <taxon>Bacillati</taxon>
        <taxon>Cyanobacteriota</taxon>
        <taxon>Cyanophyceae</taxon>
        <taxon>Nostocales</taxon>
        <taxon>Nostocaceae</taxon>
        <taxon>Nostoc</taxon>
    </lineage>
</organism>
<sequence>MFRVTLLHFCFEDYTIELANALTNYVDLTLIQPGKIAEYCQDVLDRRIQVFSFKKPRIRDPRNLFSMREMMRFIHESNPDVLHVQETNDPWYDITLLLNKMPPLVTTIHDVFCHPGDRNNVFGSDYTKRIAFYRSQQMIVHAESLKKTLTQDFRIPQQRVNILPHGELGSLYQRRAKENYIQREPYTLLFFGRIWPYKGLNYLLEALPLIATKIPEVKLIIAGRGENIQQYFPHGLDSKRIETIDNFIPEEDVAALFQRATISVLPYIEASQSGVAALSYGMGTPIVASDVGGLKEVIKHEKDGLLVPPGDVQALANAIIRLLSDRELQEKIRTAALARCQKDLNWSKIAAQTVEIYHKAIYLKSNF</sequence>
<dbReference type="EMBL" id="LXQD01000196">
    <property type="protein sequence ID" value="RCJ32888.1"/>
    <property type="molecule type" value="Genomic_DNA"/>
</dbReference>
<gene>
    <name evidence="4" type="ORF">A6770_18345</name>
</gene>
<dbReference type="Gene3D" id="3.40.50.2000">
    <property type="entry name" value="Glycogen Phosphorylase B"/>
    <property type="match status" value="2"/>
</dbReference>